<evidence type="ECO:0000256" key="1">
    <source>
        <dbReference type="SAM" id="Phobius"/>
    </source>
</evidence>
<evidence type="ECO:0000313" key="3">
    <source>
        <dbReference type="Proteomes" id="UP000638353"/>
    </source>
</evidence>
<feature type="transmembrane region" description="Helical" evidence="1">
    <location>
        <begin position="340"/>
        <end position="359"/>
    </location>
</feature>
<dbReference type="Pfam" id="PF09852">
    <property type="entry name" value="DUF2079"/>
    <property type="match status" value="1"/>
</dbReference>
<organism evidence="2 3">
    <name type="scientific">Streptomyces finlayi</name>
    <dbReference type="NCBI Taxonomy" id="67296"/>
    <lineage>
        <taxon>Bacteria</taxon>
        <taxon>Bacillati</taxon>
        <taxon>Actinomycetota</taxon>
        <taxon>Actinomycetes</taxon>
        <taxon>Kitasatosporales</taxon>
        <taxon>Streptomycetaceae</taxon>
        <taxon>Streptomyces</taxon>
    </lineage>
</organism>
<comment type="caution">
    <text evidence="2">The sequence shown here is derived from an EMBL/GenBank/DDBJ whole genome shotgun (WGS) entry which is preliminary data.</text>
</comment>
<feature type="transmembrane region" description="Helical" evidence="1">
    <location>
        <begin position="114"/>
        <end position="133"/>
    </location>
</feature>
<feature type="transmembrane region" description="Helical" evidence="1">
    <location>
        <begin position="238"/>
        <end position="259"/>
    </location>
</feature>
<dbReference type="RefSeq" id="WP_189820968.1">
    <property type="nucleotide sequence ID" value="NZ_BMVC01000001.1"/>
</dbReference>
<dbReference type="Proteomes" id="UP000638353">
    <property type="component" value="Unassembled WGS sequence"/>
</dbReference>
<dbReference type="EMBL" id="BMVC01000001">
    <property type="protein sequence ID" value="GHC78983.1"/>
    <property type="molecule type" value="Genomic_DNA"/>
</dbReference>
<reference evidence="2" key="1">
    <citation type="journal article" date="2014" name="Int. J. Syst. Evol. Microbiol.">
        <title>Complete genome sequence of Corynebacterium casei LMG S-19264T (=DSM 44701T), isolated from a smear-ripened cheese.</title>
        <authorList>
            <consortium name="US DOE Joint Genome Institute (JGI-PGF)"/>
            <person name="Walter F."/>
            <person name="Albersmeier A."/>
            <person name="Kalinowski J."/>
            <person name="Ruckert C."/>
        </authorList>
    </citation>
    <scope>NUCLEOTIDE SEQUENCE</scope>
    <source>
        <strain evidence="2">JCM 4637</strain>
    </source>
</reference>
<sequence length="531" mass="58155">MTTFTLRPPVRADEAVPAGRQRERIRVAAVAVACAVVCLLIGLQRFRQLQLGGFDLGLFDQAIRAYSHFELPRSLIKSVHHGFPPEFSLLGDHFSPILALAAPFYWLWDDPRTLLLVQSLLFGAGVPVVARLVRRECGSALGPRALSRLTLAFCLVYGFGAALFYASRAGFHEVAFAVPLFLLLFERARARAYGHTVAVALLLCLTKEDLGLSVGIFGAVLALRARRAGDRRGVRTGGVLLVLGPLASLAAIVLFVPWMGGDAQFYWQYSDLGTSAGEALVHVVLHPLDTLRAALTPSAKAVLLLWTFGSLLFLPLRSALTLCALPLLAERLFSDNGNHWQALHHYGAFVWPILIAASIETTGKIARKWERRRAERAAKGAAVFAATITLFGLLISGSWHIVLPSHWQRDAHQEAALTAVRKIPDAATVEADNNLAPRLTRRARVMILDLIPRNADWVLLDTTKKAFPFPDAQSQKDRLLLLRDSGYVITYESRGIVLLRRPTPAVPVPGSVEQGRGDLPGYDTADVRVFG</sequence>
<reference evidence="2" key="2">
    <citation type="submission" date="2020-09" db="EMBL/GenBank/DDBJ databases">
        <authorList>
            <person name="Sun Q."/>
            <person name="Ohkuma M."/>
        </authorList>
    </citation>
    <scope>NUCLEOTIDE SEQUENCE</scope>
    <source>
        <strain evidence="2">JCM 4637</strain>
    </source>
</reference>
<feature type="transmembrane region" description="Helical" evidence="1">
    <location>
        <begin position="380"/>
        <end position="402"/>
    </location>
</feature>
<evidence type="ECO:0000313" key="2">
    <source>
        <dbReference type="EMBL" id="GHC78983.1"/>
    </source>
</evidence>
<keyword evidence="1" id="KW-0812">Transmembrane</keyword>
<dbReference type="AlphaFoldDB" id="A0A918WTA5"/>
<evidence type="ECO:0008006" key="4">
    <source>
        <dbReference type="Google" id="ProtNLM"/>
    </source>
</evidence>
<gene>
    <name evidence="2" type="ORF">GCM10010334_04820</name>
</gene>
<protein>
    <recommendedName>
        <fullName evidence="4">DUF2079 domain-containing protein</fullName>
    </recommendedName>
</protein>
<feature type="transmembrane region" description="Helical" evidence="1">
    <location>
        <begin position="145"/>
        <end position="166"/>
    </location>
</feature>
<keyword evidence="1" id="KW-1133">Transmembrane helix</keyword>
<keyword evidence="1" id="KW-0472">Membrane</keyword>
<name>A0A918WTA5_9ACTN</name>
<proteinExistence type="predicted"/>
<dbReference type="InterPro" id="IPR018650">
    <property type="entry name" value="STSV1_Orf64"/>
</dbReference>
<accession>A0A918WTA5</accession>
<feature type="transmembrane region" description="Helical" evidence="1">
    <location>
        <begin position="25"/>
        <end position="43"/>
    </location>
</feature>